<evidence type="ECO:0000313" key="2">
    <source>
        <dbReference type="EMBL" id="OBY29171.1"/>
    </source>
</evidence>
<protein>
    <submittedName>
        <fullName evidence="2">DEAD/DEAH box helicase</fullName>
    </submittedName>
</protein>
<dbReference type="Proteomes" id="UP000092668">
    <property type="component" value="Unassembled WGS sequence"/>
</dbReference>
<dbReference type="GO" id="GO:0016887">
    <property type="term" value="F:ATP hydrolysis activity"/>
    <property type="evidence" value="ECO:0007669"/>
    <property type="project" value="TreeGrafter"/>
</dbReference>
<reference evidence="2 3" key="1">
    <citation type="submission" date="2015-06" db="EMBL/GenBank/DDBJ databases">
        <title>Genome sequence of Mycobacterium kumamotonense strain Roo.</title>
        <authorList>
            <person name="Greninger A.L."/>
            <person name="Cunningham G."/>
            <person name="Miller S."/>
        </authorList>
    </citation>
    <scope>NUCLEOTIDE SEQUENCE [LARGE SCALE GENOMIC DNA]</scope>
    <source>
        <strain evidence="2 3">Roo</strain>
    </source>
</reference>
<dbReference type="GO" id="GO:0003677">
    <property type="term" value="F:DNA binding"/>
    <property type="evidence" value="ECO:0007669"/>
    <property type="project" value="TreeGrafter"/>
</dbReference>
<feature type="domain" description="Helicase ATP-binding" evidence="1">
    <location>
        <begin position="95"/>
        <end position="278"/>
    </location>
</feature>
<dbReference type="OrthoDB" id="3197455at2"/>
<comment type="caution">
    <text evidence="2">The sequence shown here is derived from an EMBL/GenBank/DDBJ whole genome shotgun (WGS) entry which is preliminary data.</text>
</comment>
<dbReference type="SMART" id="SM00487">
    <property type="entry name" value="DEXDc"/>
    <property type="match status" value="1"/>
</dbReference>
<dbReference type="PATRIC" id="fig|354243.3.peg.5140"/>
<keyword evidence="2" id="KW-0347">Helicase</keyword>
<dbReference type="AlphaFoldDB" id="A0A1B8S8U8"/>
<feature type="non-terminal residue" evidence="2">
    <location>
        <position position="336"/>
    </location>
</feature>
<dbReference type="SUPFAM" id="SSF52540">
    <property type="entry name" value="P-loop containing nucleoside triphosphate hydrolases"/>
    <property type="match status" value="1"/>
</dbReference>
<dbReference type="RefSeq" id="WP_131813931.1">
    <property type="nucleotide sequence ID" value="NZ_LFOE01000154.1"/>
</dbReference>
<sequence length="336" mass="37244">MDAFGVLHEVLDDYRNFVTGFLEIKDDEIRTKVESEIEDGLLWPEPWLALNPAFESGGTVDELVKREVLYPDAETIFRAASGQPITFHRHQSDAFEIANRGESYVLTTGTGSGKSMSYIVPIVDRVLREGSGKGVRAIIVYPMNALANSQFNELEKFLGKTNPKVSFARYTGQEGREEREATLKSPPDILLTNYVMLELMLTRPRERQALIASAENLSFLVLDELHTYRGRQGADVAMLIRRLRGAVPHAVQCIGTSATLAGPGTKAEQRRQVAELAARIFGVQIPAANIVGETLRRATTGEAEPSALRSRLSQPTPSTWAQLQADPLAVWTEHHF</sequence>
<keyword evidence="2" id="KW-0067">ATP-binding</keyword>
<dbReference type="InterPro" id="IPR014001">
    <property type="entry name" value="Helicase_ATP-bd"/>
</dbReference>
<dbReference type="GO" id="GO:0004386">
    <property type="term" value="F:helicase activity"/>
    <property type="evidence" value="ECO:0007669"/>
    <property type="project" value="UniProtKB-KW"/>
</dbReference>
<dbReference type="Pfam" id="PF00270">
    <property type="entry name" value="DEAD"/>
    <property type="match status" value="1"/>
</dbReference>
<organism evidence="2 3">
    <name type="scientific">Mycolicibacter kumamotonensis</name>
    <dbReference type="NCBI Taxonomy" id="354243"/>
    <lineage>
        <taxon>Bacteria</taxon>
        <taxon>Bacillati</taxon>
        <taxon>Actinomycetota</taxon>
        <taxon>Actinomycetes</taxon>
        <taxon>Mycobacteriales</taxon>
        <taxon>Mycobacteriaceae</taxon>
        <taxon>Mycolicibacter</taxon>
    </lineage>
</organism>
<dbReference type="PANTHER" id="PTHR47962">
    <property type="entry name" value="ATP-DEPENDENT HELICASE LHR-RELATED-RELATED"/>
    <property type="match status" value="1"/>
</dbReference>
<accession>A0A1B8S8U8</accession>
<dbReference type="InterPro" id="IPR011545">
    <property type="entry name" value="DEAD/DEAH_box_helicase_dom"/>
</dbReference>
<dbReference type="InterPro" id="IPR027417">
    <property type="entry name" value="P-loop_NTPase"/>
</dbReference>
<evidence type="ECO:0000313" key="3">
    <source>
        <dbReference type="Proteomes" id="UP000092668"/>
    </source>
</evidence>
<dbReference type="InterPro" id="IPR052511">
    <property type="entry name" value="ATP-dep_Helicase"/>
</dbReference>
<gene>
    <name evidence="2" type="ORF">ACT18_24510</name>
</gene>
<dbReference type="GO" id="GO:0005524">
    <property type="term" value="F:ATP binding"/>
    <property type="evidence" value="ECO:0007669"/>
    <property type="project" value="InterPro"/>
</dbReference>
<name>A0A1B8S8U8_9MYCO</name>
<dbReference type="PROSITE" id="PS51192">
    <property type="entry name" value="HELICASE_ATP_BIND_1"/>
    <property type="match status" value="1"/>
</dbReference>
<dbReference type="Gene3D" id="3.40.50.300">
    <property type="entry name" value="P-loop containing nucleotide triphosphate hydrolases"/>
    <property type="match status" value="1"/>
</dbReference>
<dbReference type="EMBL" id="LFOE01000154">
    <property type="protein sequence ID" value="OBY29171.1"/>
    <property type="molecule type" value="Genomic_DNA"/>
</dbReference>
<keyword evidence="2" id="KW-0547">Nucleotide-binding</keyword>
<dbReference type="PANTHER" id="PTHR47962:SF5">
    <property type="entry name" value="ATP-DEPENDENT HELICASE LHR-RELATED"/>
    <property type="match status" value="1"/>
</dbReference>
<dbReference type="CDD" id="cd17923">
    <property type="entry name" value="DEXHc_Hrq1-like"/>
    <property type="match status" value="1"/>
</dbReference>
<keyword evidence="2" id="KW-0378">Hydrolase</keyword>
<proteinExistence type="predicted"/>
<evidence type="ECO:0000259" key="1">
    <source>
        <dbReference type="PROSITE" id="PS51192"/>
    </source>
</evidence>
<keyword evidence="3" id="KW-1185">Reference proteome</keyword>